<dbReference type="GO" id="GO:0009653">
    <property type="term" value="P:anatomical structure morphogenesis"/>
    <property type="evidence" value="ECO:0007669"/>
    <property type="project" value="UniProtKB-ARBA"/>
</dbReference>
<accession>A0A6P8ISC0</accession>
<evidence type="ECO:0000256" key="2">
    <source>
        <dbReference type="ARBA" id="ARBA00022630"/>
    </source>
</evidence>
<keyword evidence="2" id="KW-0285">Flavoprotein</keyword>
<organism evidence="13 14">
    <name type="scientific">Actinia tenebrosa</name>
    <name type="common">Australian red waratah sea anemone</name>
    <dbReference type="NCBI Taxonomy" id="6105"/>
    <lineage>
        <taxon>Eukaryota</taxon>
        <taxon>Metazoa</taxon>
        <taxon>Cnidaria</taxon>
        <taxon>Anthozoa</taxon>
        <taxon>Hexacorallia</taxon>
        <taxon>Actiniaria</taxon>
        <taxon>Actiniidae</taxon>
        <taxon>Actinia</taxon>
    </lineage>
</organism>
<dbReference type="InterPro" id="IPR017938">
    <property type="entry name" value="Riboflavin_synthase-like_b-brl"/>
</dbReference>
<dbReference type="Pfam" id="PF08030">
    <property type="entry name" value="NAD_binding_6"/>
    <property type="match status" value="1"/>
</dbReference>
<dbReference type="GO" id="GO:0042742">
    <property type="term" value="P:defense response to bacterium"/>
    <property type="evidence" value="ECO:0007669"/>
    <property type="project" value="UniProtKB-ARBA"/>
</dbReference>
<evidence type="ECO:0000256" key="10">
    <source>
        <dbReference type="SAM" id="MobiDB-lite"/>
    </source>
</evidence>
<dbReference type="SFLD" id="SFLDG01168">
    <property type="entry name" value="Ferric_reductase_subgroup_(FRE"/>
    <property type="match status" value="1"/>
</dbReference>
<feature type="region of interest" description="Disordered" evidence="10">
    <location>
        <begin position="1"/>
        <end position="27"/>
    </location>
</feature>
<sequence length="527" mass="60190">MPNSYKVSIKQPKDSQGSHSQSPPPITESFTVEVLEQQKAWREYEDSKYDSPILNRLVPIPIFYYCRWKILSIFHTRLLFGVVLGEVLFFLLLVGGLAGVLAAMGMGNDEDNADATGSVAIIPAALSFAFACRNSLWILFTGLPFERALTWHKICAYLSVLVGAWHGYVYREWDITGLLLTGSMASLCIFSLWPIRRKVFEAFLRLHWILFLLVIVAAFTHDAGAIVFGAGLWAFDIICRLFIALYNYHKRKDVLAVRLPSNVIRITFLKEDFKYKAGQYCFICVPGVSLFEWHPFSLSSSPHENKVSIHIRVLGDWTQKLYNYIAETRAITVYLDGPYGAPCLDIDGSRYKHFLFVSGGIGITPMQSICNDIMYQRRRGRDVKKVLFVWSVRDLFMVSSVLEYDKEYFNKVTDHRLPYSFSPDLLVRGEPQDEVMENYFHLTKERDSARFVEANIHPEIQPELKFGRPNLPELFAKMKGHAQESKTRRVAVLTCGPSSLVDTVEKLCVTNSSAGVTFEFHKEVFEF</sequence>
<dbReference type="GO" id="GO:0005886">
    <property type="term" value="C:plasma membrane"/>
    <property type="evidence" value="ECO:0007669"/>
    <property type="project" value="TreeGrafter"/>
</dbReference>
<proteinExistence type="predicted"/>
<keyword evidence="6" id="KW-0521">NADP</keyword>
<feature type="transmembrane region" description="Helical" evidence="11">
    <location>
        <begin position="175"/>
        <end position="195"/>
    </location>
</feature>
<evidence type="ECO:0000313" key="14">
    <source>
        <dbReference type="RefSeq" id="XP_031569869.1"/>
    </source>
</evidence>
<evidence type="ECO:0000259" key="12">
    <source>
        <dbReference type="PROSITE" id="PS51384"/>
    </source>
</evidence>
<evidence type="ECO:0000256" key="8">
    <source>
        <dbReference type="ARBA" id="ARBA00023002"/>
    </source>
</evidence>
<evidence type="ECO:0000256" key="7">
    <source>
        <dbReference type="ARBA" id="ARBA00022989"/>
    </source>
</evidence>
<dbReference type="InParanoid" id="A0A6P8ISC0"/>
<dbReference type="InterPro" id="IPR013121">
    <property type="entry name" value="Fe_red_NAD-bd_6"/>
</dbReference>
<dbReference type="CDD" id="cd06186">
    <property type="entry name" value="NOX_Duox_like_FAD_NADP"/>
    <property type="match status" value="1"/>
</dbReference>
<dbReference type="InterPro" id="IPR039261">
    <property type="entry name" value="FNR_nucleotide-bd"/>
</dbReference>
<name>A0A6P8ISC0_ACTTE</name>
<dbReference type="Gene3D" id="2.40.30.10">
    <property type="entry name" value="Translation factors"/>
    <property type="match status" value="1"/>
</dbReference>
<evidence type="ECO:0000256" key="5">
    <source>
        <dbReference type="ARBA" id="ARBA00022827"/>
    </source>
</evidence>
<dbReference type="GO" id="GO:0016175">
    <property type="term" value="F:superoxide-generating NAD(P)H oxidase activity"/>
    <property type="evidence" value="ECO:0007669"/>
    <property type="project" value="UniProtKB-ARBA"/>
</dbReference>
<dbReference type="PANTHER" id="PTHR11972">
    <property type="entry name" value="NADPH OXIDASE"/>
    <property type="match status" value="1"/>
</dbReference>
<comment type="subcellular location">
    <subcellularLocation>
        <location evidence="1">Membrane</location>
        <topology evidence="1">Multi-pass membrane protein</topology>
    </subcellularLocation>
</comment>
<evidence type="ECO:0000256" key="6">
    <source>
        <dbReference type="ARBA" id="ARBA00022857"/>
    </source>
</evidence>
<feature type="transmembrane region" description="Helical" evidence="11">
    <location>
        <begin position="226"/>
        <end position="248"/>
    </location>
</feature>
<gene>
    <name evidence="14" type="primary">LOC116304299</name>
</gene>
<keyword evidence="5" id="KW-0274">FAD</keyword>
<feature type="transmembrane region" description="Helical" evidence="11">
    <location>
        <begin position="202"/>
        <end position="220"/>
    </location>
</feature>
<keyword evidence="8" id="KW-0560">Oxidoreductase</keyword>
<keyword evidence="4" id="KW-0479">Metal-binding</keyword>
<keyword evidence="3 11" id="KW-0812">Transmembrane</keyword>
<keyword evidence="13" id="KW-1185">Reference proteome</keyword>
<dbReference type="Pfam" id="PF08022">
    <property type="entry name" value="FAD_binding_8"/>
    <property type="match status" value="1"/>
</dbReference>
<feature type="transmembrane region" description="Helical" evidence="11">
    <location>
        <begin position="151"/>
        <end position="169"/>
    </location>
</feature>
<dbReference type="PRINTS" id="PR00410">
    <property type="entry name" value="PHEHYDRXLASE"/>
</dbReference>
<dbReference type="InterPro" id="IPR017927">
    <property type="entry name" value="FAD-bd_FR_type"/>
</dbReference>
<evidence type="ECO:0000256" key="4">
    <source>
        <dbReference type="ARBA" id="ARBA00022723"/>
    </source>
</evidence>
<dbReference type="OrthoDB" id="167398at2759"/>
<dbReference type="AlphaFoldDB" id="A0A6P8ISC0"/>
<dbReference type="RefSeq" id="XP_031569869.1">
    <property type="nucleotide sequence ID" value="XM_031714009.1"/>
</dbReference>
<evidence type="ECO:0000256" key="9">
    <source>
        <dbReference type="ARBA" id="ARBA00023136"/>
    </source>
</evidence>
<feature type="transmembrane region" description="Helical" evidence="11">
    <location>
        <begin position="115"/>
        <end position="139"/>
    </location>
</feature>
<evidence type="ECO:0000256" key="3">
    <source>
        <dbReference type="ARBA" id="ARBA00022692"/>
    </source>
</evidence>
<dbReference type="FunFam" id="2.40.30.10:FF:000059">
    <property type="entry name" value="dual oxidase isoform X1"/>
    <property type="match status" value="1"/>
</dbReference>
<dbReference type="Proteomes" id="UP000515163">
    <property type="component" value="Unplaced"/>
</dbReference>
<evidence type="ECO:0000313" key="13">
    <source>
        <dbReference type="Proteomes" id="UP000515163"/>
    </source>
</evidence>
<dbReference type="InterPro" id="IPR013112">
    <property type="entry name" value="FAD-bd_8"/>
</dbReference>
<feature type="domain" description="FAD-binding FR-type" evidence="12">
    <location>
        <begin position="246"/>
        <end position="345"/>
    </location>
</feature>
<evidence type="ECO:0000256" key="11">
    <source>
        <dbReference type="SAM" id="Phobius"/>
    </source>
</evidence>
<protein>
    <submittedName>
        <fullName evidence="14">Cytochrome b-245 heavy chain-like</fullName>
    </submittedName>
</protein>
<dbReference type="Pfam" id="PF01794">
    <property type="entry name" value="Ferric_reduct"/>
    <property type="match status" value="1"/>
</dbReference>
<dbReference type="PROSITE" id="PS51384">
    <property type="entry name" value="FAD_FR"/>
    <property type="match status" value="1"/>
</dbReference>
<dbReference type="Gene3D" id="3.40.50.80">
    <property type="entry name" value="Nucleotide-binding domain of ferredoxin-NADP reductase (FNR) module"/>
    <property type="match status" value="1"/>
</dbReference>
<evidence type="ECO:0000256" key="1">
    <source>
        <dbReference type="ARBA" id="ARBA00004141"/>
    </source>
</evidence>
<dbReference type="KEGG" id="aten:116304299"/>
<dbReference type="GeneID" id="116304299"/>
<keyword evidence="9 11" id="KW-0472">Membrane</keyword>
<dbReference type="SUPFAM" id="SSF52343">
    <property type="entry name" value="Ferredoxin reductase-like, C-terminal NADP-linked domain"/>
    <property type="match status" value="1"/>
</dbReference>
<dbReference type="PANTHER" id="PTHR11972:SF55">
    <property type="entry name" value="FERRIC REDUCTASE"/>
    <property type="match status" value="1"/>
</dbReference>
<reference evidence="14" key="1">
    <citation type="submission" date="2025-08" db="UniProtKB">
        <authorList>
            <consortium name="RefSeq"/>
        </authorList>
    </citation>
    <scope>IDENTIFICATION</scope>
    <source>
        <tissue evidence="14">Tentacle</tissue>
    </source>
</reference>
<dbReference type="InterPro" id="IPR050369">
    <property type="entry name" value="RBOH/FRE"/>
</dbReference>
<dbReference type="InterPro" id="IPR013130">
    <property type="entry name" value="Fe3_Rdtase_TM_dom"/>
</dbReference>
<dbReference type="SFLD" id="SFLDS00052">
    <property type="entry name" value="Ferric_Reductase_Domain"/>
    <property type="match status" value="1"/>
</dbReference>
<dbReference type="SUPFAM" id="SSF63380">
    <property type="entry name" value="Riboflavin synthase domain-like"/>
    <property type="match status" value="1"/>
</dbReference>
<feature type="transmembrane region" description="Helical" evidence="11">
    <location>
        <begin position="78"/>
        <end position="103"/>
    </location>
</feature>
<keyword evidence="7 11" id="KW-1133">Transmembrane helix</keyword>
<dbReference type="GO" id="GO:0046872">
    <property type="term" value="F:metal ion binding"/>
    <property type="evidence" value="ECO:0007669"/>
    <property type="project" value="UniProtKB-KW"/>
</dbReference>